<comment type="caution">
    <text evidence="3">The sequence shown here is derived from an EMBL/GenBank/DDBJ whole genome shotgun (WGS) entry which is preliminary data.</text>
</comment>
<dbReference type="Gene3D" id="3.40.50.1380">
    <property type="entry name" value="Methylglyoxal synthase-like domain"/>
    <property type="match status" value="1"/>
</dbReference>
<organism evidence="3 4">
    <name type="scientific">Marinifilum caeruleilacunae</name>
    <dbReference type="NCBI Taxonomy" id="2499076"/>
    <lineage>
        <taxon>Bacteria</taxon>
        <taxon>Pseudomonadati</taxon>
        <taxon>Bacteroidota</taxon>
        <taxon>Bacteroidia</taxon>
        <taxon>Marinilabiliales</taxon>
        <taxon>Marinifilaceae</taxon>
    </lineage>
</organism>
<dbReference type="EC" id="4.2.3.3" evidence="3"/>
<dbReference type="EMBL" id="RZNH01000036">
    <property type="protein sequence ID" value="NOU61538.1"/>
    <property type="molecule type" value="Genomic_DNA"/>
</dbReference>
<dbReference type="PROSITE" id="PS51855">
    <property type="entry name" value="MGS"/>
    <property type="match status" value="1"/>
</dbReference>
<dbReference type="NCBIfam" id="NF003559">
    <property type="entry name" value="PRK05234.1"/>
    <property type="match status" value="1"/>
</dbReference>
<dbReference type="SMART" id="SM00851">
    <property type="entry name" value="MGS"/>
    <property type="match status" value="1"/>
</dbReference>
<comment type="similarity">
    <text evidence="1">Belongs to the methylglyoxal synthase family.</text>
</comment>
<dbReference type="GO" id="GO:0008929">
    <property type="term" value="F:methylglyoxal synthase activity"/>
    <property type="evidence" value="ECO:0007669"/>
    <property type="project" value="UniProtKB-EC"/>
</dbReference>
<name>A0ABX1X0A9_9BACT</name>
<dbReference type="Proteomes" id="UP000732105">
    <property type="component" value="Unassembled WGS sequence"/>
</dbReference>
<evidence type="ECO:0000256" key="1">
    <source>
        <dbReference type="ARBA" id="ARBA00006287"/>
    </source>
</evidence>
<keyword evidence="3" id="KW-0456">Lyase</keyword>
<keyword evidence="4" id="KW-1185">Reference proteome</keyword>
<evidence type="ECO:0000313" key="3">
    <source>
        <dbReference type="EMBL" id="NOU61538.1"/>
    </source>
</evidence>
<dbReference type="SUPFAM" id="SSF52335">
    <property type="entry name" value="Methylglyoxal synthase-like"/>
    <property type="match status" value="1"/>
</dbReference>
<evidence type="ECO:0000259" key="2">
    <source>
        <dbReference type="PROSITE" id="PS51855"/>
    </source>
</evidence>
<feature type="domain" description="MGS-like" evidence="2">
    <location>
        <begin position="1"/>
        <end position="130"/>
    </location>
</feature>
<dbReference type="PANTHER" id="PTHR30492">
    <property type="entry name" value="METHYLGLYOXAL SYNTHASE"/>
    <property type="match status" value="1"/>
</dbReference>
<sequence>METKKTIALVAHNEKKSVMLAWVKRHLDELKKHRLIGTTNTSEILNSVLDLEVEPFGHGPNGGDILLAAQILEGKVHEVIFLIDAETPHGHEHDIQTLIRTCVINNVPMALNVATADYLVKLNKTEETKS</sequence>
<reference evidence="3 4" key="1">
    <citation type="submission" date="2018-12" db="EMBL/GenBank/DDBJ databases">
        <title>Marinifilum JC070 sp. nov., a marine bacterium isolated from Yongle Blue Hole in the South China Sea.</title>
        <authorList>
            <person name="Fu T."/>
        </authorList>
    </citation>
    <scope>NUCLEOTIDE SEQUENCE [LARGE SCALE GENOMIC DNA]</scope>
    <source>
        <strain evidence="3 4">JC070</strain>
    </source>
</reference>
<proteinExistence type="inferred from homology"/>
<accession>A0ABX1X0A9</accession>
<dbReference type="InterPro" id="IPR011607">
    <property type="entry name" value="MGS-like_dom"/>
</dbReference>
<evidence type="ECO:0000313" key="4">
    <source>
        <dbReference type="Proteomes" id="UP000732105"/>
    </source>
</evidence>
<dbReference type="Pfam" id="PF02142">
    <property type="entry name" value="MGS"/>
    <property type="match status" value="1"/>
</dbReference>
<dbReference type="PANTHER" id="PTHR30492:SF0">
    <property type="entry name" value="METHYLGLYOXAL SYNTHASE"/>
    <property type="match status" value="1"/>
</dbReference>
<dbReference type="InterPro" id="IPR036914">
    <property type="entry name" value="MGS-like_dom_sf"/>
</dbReference>
<dbReference type="InterPro" id="IPR004363">
    <property type="entry name" value="Methylgl_synth"/>
</dbReference>
<gene>
    <name evidence="3" type="ORF">ELS83_17180</name>
</gene>
<protein>
    <submittedName>
        <fullName evidence="3">Methylglyoxal synthase</fullName>
        <ecNumber evidence="3">4.2.3.3</ecNumber>
    </submittedName>
</protein>
<dbReference type="RefSeq" id="WP_171596798.1">
    <property type="nucleotide sequence ID" value="NZ_RZNH01000036.1"/>
</dbReference>